<sequence length="84" mass="9402">MRMKCQAQDGQTAGLTRSRNLCAALGLGLFYTASKMISAQWPPLYSLVFLMLAFGFCMTAIWQHKDLNLLRRSAAKGPKQQIHV</sequence>
<accession>A0A6N2V6R8</accession>
<keyword evidence="1" id="KW-0812">Transmembrane</keyword>
<gene>
    <name evidence="2" type="ORF">AULFYP135_02337</name>
</gene>
<dbReference type="EMBL" id="CACRSL010000005">
    <property type="protein sequence ID" value="VYT26099.1"/>
    <property type="molecule type" value="Genomic_DNA"/>
</dbReference>
<dbReference type="AlphaFoldDB" id="A0A6N2V6R8"/>
<protein>
    <submittedName>
        <fullName evidence="2">Uncharacterized protein</fullName>
    </submittedName>
</protein>
<evidence type="ECO:0000313" key="2">
    <source>
        <dbReference type="EMBL" id="VYT26099.1"/>
    </source>
</evidence>
<reference evidence="2" key="1">
    <citation type="submission" date="2019-11" db="EMBL/GenBank/DDBJ databases">
        <authorList>
            <person name="Feng L."/>
        </authorList>
    </citation>
    <scope>NUCLEOTIDE SEQUENCE</scope>
    <source>
        <strain evidence="2">AundefinedLFYP135</strain>
    </source>
</reference>
<name>A0A6N2V6R8_9FIRM</name>
<proteinExistence type="predicted"/>
<feature type="transmembrane region" description="Helical" evidence="1">
    <location>
        <begin position="44"/>
        <end position="62"/>
    </location>
</feature>
<keyword evidence="1" id="KW-1133">Transmembrane helix</keyword>
<keyword evidence="1" id="KW-0472">Membrane</keyword>
<evidence type="ECO:0000256" key="1">
    <source>
        <dbReference type="SAM" id="Phobius"/>
    </source>
</evidence>
<organism evidence="2">
    <name type="scientific">uncultured Anaerotruncus sp</name>
    <dbReference type="NCBI Taxonomy" id="905011"/>
    <lineage>
        <taxon>Bacteria</taxon>
        <taxon>Bacillati</taxon>
        <taxon>Bacillota</taxon>
        <taxon>Clostridia</taxon>
        <taxon>Eubacteriales</taxon>
        <taxon>Oscillospiraceae</taxon>
        <taxon>Anaerotruncus</taxon>
        <taxon>environmental samples</taxon>
    </lineage>
</organism>